<dbReference type="Proteomes" id="UP000712600">
    <property type="component" value="Unassembled WGS sequence"/>
</dbReference>
<sequence>MSKSISKLNKPSIDTERPPPIDNLQHPSIDEHLSHSDTHSEDAPEPMQVDKAPVGRTLRKRKERVVKHLKRAANEKEIDSFLKRVLRIPLEKPFEEAYFTHRFSNQKSIDNHLEESIDNHLKELIDSSPDDVIEDFPEGPIDSWENNYYSATFAVDTATSSDRANLHTKEYDEDYKEERATEYRDTDSLLAAACGKGTRFYRPFTRTKLPSIDNKAITSIDNHPKPPSNVRETFKRNIDYLTPDDFGIFRDPEGYAREMDGHALQVSREDIADILQMANGAENLFKQQCNTPEHQQRITNEFYDTAGGVDDRFKPKYRQHTRPSIYISVPTSIDICPEFGKRAYDCDGIRSFHWEQKDEYGVYRDDHAHAQGVDGHIIHVSKDDIRNLRDEHCYICLPEHARSFTQTKLVPEIYTKDEIDEMLYGICGAQEKSEDDFEMKLDGVYYPLNDSISWLTTCMEEMRQDIVRMQAQRAARATTPASIEINISTSIDDDPSQSNPTKYKPDSYTRAEVNQMLEEIYRTLGAAEDRLERICHEIYFPWDITISSLTSQTEAMQREIVEIQRYIMSRPEASKSIEKAIKISTDNHSRTSIDEATPSNQGHLVTKLTSNMSDTINHDEEI</sequence>
<protein>
    <submittedName>
        <fullName evidence="2">Uncharacterized protein</fullName>
    </submittedName>
</protein>
<comment type="caution">
    <text evidence="2">The sequence shown here is derived from an EMBL/GenBank/DDBJ whole genome shotgun (WGS) entry which is preliminary data.</text>
</comment>
<feature type="compositionally biased region" description="Basic and acidic residues" evidence="1">
    <location>
        <begin position="28"/>
        <end position="42"/>
    </location>
</feature>
<evidence type="ECO:0000313" key="3">
    <source>
        <dbReference type="Proteomes" id="UP000712600"/>
    </source>
</evidence>
<reference evidence="2" key="1">
    <citation type="submission" date="2019-12" db="EMBL/GenBank/DDBJ databases">
        <title>Genome sequencing and annotation of Brassica cretica.</title>
        <authorList>
            <person name="Studholme D.J."/>
            <person name="Sarris P."/>
        </authorList>
    </citation>
    <scope>NUCLEOTIDE SEQUENCE</scope>
    <source>
        <strain evidence="2">PFS-109/04</strain>
        <tissue evidence="2">Leaf</tissue>
    </source>
</reference>
<evidence type="ECO:0000256" key="1">
    <source>
        <dbReference type="SAM" id="MobiDB-lite"/>
    </source>
</evidence>
<organism evidence="2 3">
    <name type="scientific">Brassica cretica</name>
    <name type="common">Mustard</name>
    <dbReference type="NCBI Taxonomy" id="69181"/>
    <lineage>
        <taxon>Eukaryota</taxon>
        <taxon>Viridiplantae</taxon>
        <taxon>Streptophyta</taxon>
        <taxon>Embryophyta</taxon>
        <taxon>Tracheophyta</taxon>
        <taxon>Spermatophyta</taxon>
        <taxon>Magnoliopsida</taxon>
        <taxon>eudicotyledons</taxon>
        <taxon>Gunneridae</taxon>
        <taxon>Pentapetalae</taxon>
        <taxon>rosids</taxon>
        <taxon>malvids</taxon>
        <taxon>Brassicales</taxon>
        <taxon>Brassicaceae</taxon>
        <taxon>Brassiceae</taxon>
        <taxon>Brassica</taxon>
    </lineage>
</organism>
<proteinExistence type="predicted"/>
<feature type="region of interest" description="Disordered" evidence="1">
    <location>
        <begin position="1"/>
        <end position="53"/>
    </location>
</feature>
<name>A0A8S9S8Y2_BRACR</name>
<gene>
    <name evidence="2" type="ORF">F2Q69_00029391</name>
</gene>
<accession>A0A8S9S8Y2</accession>
<feature type="compositionally biased region" description="Polar residues" evidence="1">
    <location>
        <begin position="487"/>
        <end position="501"/>
    </location>
</feature>
<dbReference type="EMBL" id="QGKX02000088">
    <property type="protein sequence ID" value="KAF3588344.1"/>
    <property type="molecule type" value="Genomic_DNA"/>
</dbReference>
<dbReference type="AlphaFoldDB" id="A0A8S9S8Y2"/>
<feature type="region of interest" description="Disordered" evidence="1">
    <location>
        <begin position="487"/>
        <end position="506"/>
    </location>
</feature>
<evidence type="ECO:0000313" key="2">
    <source>
        <dbReference type="EMBL" id="KAF3588344.1"/>
    </source>
</evidence>